<dbReference type="Gene3D" id="3.90.1570.10">
    <property type="entry name" value="tt1808, chain A"/>
    <property type="match status" value="1"/>
</dbReference>
<dbReference type="InterPro" id="IPR008538">
    <property type="entry name" value="Uma2"/>
</dbReference>
<dbReference type="PANTHER" id="PTHR36558:SF1">
    <property type="entry name" value="RESTRICTION ENDONUCLEASE DOMAIN-CONTAINING PROTEIN-RELATED"/>
    <property type="match status" value="1"/>
</dbReference>
<organism evidence="2 3">
    <name type="scientific">Dictyobacter alpinus</name>
    <dbReference type="NCBI Taxonomy" id="2014873"/>
    <lineage>
        <taxon>Bacteria</taxon>
        <taxon>Bacillati</taxon>
        <taxon>Chloroflexota</taxon>
        <taxon>Ktedonobacteria</taxon>
        <taxon>Ktedonobacterales</taxon>
        <taxon>Dictyobacteraceae</taxon>
        <taxon>Dictyobacter</taxon>
    </lineage>
</organism>
<dbReference type="SUPFAM" id="SSF52980">
    <property type="entry name" value="Restriction endonuclease-like"/>
    <property type="match status" value="1"/>
</dbReference>
<keyword evidence="3" id="KW-1185">Reference proteome</keyword>
<evidence type="ECO:0000259" key="1">
    <source>
        <dbReference type="Pfam" id="PF05685"/>
    </source>
</evidence>
<dbReference type="RefSeq" id="WP_126627865.1">
    <property type="nucleotide sequence ID" value="NZ_BIFT01000001.1"/>
</dbReference>
<dbReference type="AlphaFoldDB" id="A0A402B852"/>
<dbReference type="Pfam" id="PF05685">
    <property type="entry name" value="Uma2"/>
    <property type="match status" value="1"/>
</dbReference>
<dbReference type="EMBL" id="BIFT01000001">
    <property type="protein sequence ID" value="GCE27528.1"/>
    <property type="molecule type" value="Genomic_DNA"/>
</dbReference>
<reference evidence="3" key="1">
    <citation type="submission" date="2018-12" db="EMBL/GenBank/DDBJ databases">
        <title>Tengunoibacter tsumagoiensis gen. nov., sp. nov., Dictyobacter kobayashii sp. nov., D. alpinus sp. nov., and D. joshuensis sp. nov. and description of Dictyobacteraceae fam. nov. within the order Ktedonobacterales isolated from Tengu-no-mugimeshi.</title>
        <authorList>
            <person name="Wang C.M."/>
            <person name="Zheng Y."/>
            <person name="Sakai Y."/>
            <person name="Toyoda A."/>
            <person name="Minakuchi Y."/>
            <person name="Abe K."/>
            <person name="Yokota A."/>
            <person name="Yabe S."/>
        </authorList>
    </citation>
    <scope>NUCLEOTIDE SEQUENCE [LARGE SCALE GENOMIC DNA]</scope>
    <source>
        <strain evidence="3">Uno16</strain>
    </source>
</reference>
<dbReference type="OrthoDB" id="9793127at2"/>
<feature type="domain" description="Putative restriction endonuclease" evidence="1">
    <location>
        <begin position="24"/>
        <end position="170"/>
    </location>
</feature>
<dbReference type="InterPro" id="IPR012296">
    <property type="entry name" value="Nuclease_put_TT1808"/>
</dbReference>
<evidence type="ECO:0000313" key="3">
    <source>
        <dbReference type="Proteomes" id="UP000287171"/>
    </source>
</evidence>
<dbReference type="PANTHER" id="PTHR36558">
    <property type="entry name" value="GLR1098 PROTEIN"/>
    <property type="match status" value="1"/>
</dbReference>
<name>A0A402B852_9CHLR</name>
<protein>
    <recommendedName>
        <fullName evidence="1">Putative restriction endonuclease domain-containing protein</fullName>
    </recommendedName>
</protein>
<evidence type="ECO:0000313" key="2">
    <source>
        <dbReference type="EMBL" id="GCE27528.1"/>
    </source>
</evidence>
<dbReference type="CDD" id="cd06260">
    <property type="entry name" value="DUF820-like"/>
    <property type="match status" value="1"/>
</dbReference>
<dbReference type="Proteomes" id="UP000287171">
    <property type="component" value="Unassembled WGS sequence"/>
</dbReference>
<dbReference type="InterPro" id="IPR011335">
    <property type="entry name" value="Restrct_endonuc-II-like"/>
</dbReference>
<comment type="caution">
    <text evidence="2">The sequence shown here is derived from an EMBL/GenBank/DDBJ whole genome shotgun (WGS) entry which is preliminary data.</text>
</comment>
<sequence length="215" mass="24534">MATNFRNDPTPPMWHRPGTKMTEEHYHELEHLSPDRKYEYIDGIAYMMSGGSVAHDRIAYNARLALDSHLQSRACTVFGADVQVYLARKKNGKPHFVYPDVTVSCDVADSRSDNTLIESPRVVVEVLSPGTETKDRGAKFKAYQNQETIQEIVLVSQFAQYVEVWQRNEQDPNNPKAWLYRHYGPGDTVDLVSIDVHIEVAAWYRGLVFDDEEGS</sequence>
<gene>
    <name evidence="2" type="ORF">KDA_30120</name>
</gene>
<accession>A0A402B852</accession>
<proteinExistence type="predicted"/>